<protein>
    <submittedName>
        <fullName evidence="10">Acyl-ACP thioesterase</fullName>
    </submittedName>
</protein>
<feature type="domain" description="Acyl-ACP thioesterase N-terminal hotdog" evidence="8">
    <location>
        <begin position="5"/>
        <end position="124"/>
    </location>
</feature>
<dbReference type="Pfam" id="PF01643">
    <property type="entry name" value="Acyl-ACP_TE"/>
    <property type="match status" value="1"/>
</dbReference>
<dbReference type="Proteomes" id="UP000037854">
    <property type="component" value="Unassembled WGS sequence"/>
</dbReference>
<keyword evidence="2" id="KW-0444">Lipid biosynthesis</keyword>
<evidence type="ECO:0000256" key="4">
    <source>
        <dbReference type="ARBA" id="ARBA00022832"/>
    </source>
</evidence>
<evidence type="ECO:0000256" key="6">
    <source>
        <dbReference type="ARBA" id="ARBA00023098"/>
    </source>
</evidence>
<keyword evidence="11" id="KW-1185">Reference proteome</keyword>
<comment type="caution">
    <text evidence="10">The sequence shown here is derived from an EMBL/GenBank/DDBJ whole genome shotgun (WGS) entry which is preliminary data.</text>
</comment>
<reference evidence="10 11" key="1">
    <citation type="submission" date="2015-07" db="EMBL/GenBank/DDBJ databases">
        <title>High-quality draft genome sequence of Oceanobacillus caeni HM6, a bacillus isolated from a human feces.</title>
        <authorList>
            <person name="Kumar J."/>
            <person name="Verma M.K."/>
            <person name="Pandey R."/>
            <person name="Bhambi M."/>
            <person name="Chauhan N."/>
        </authorList>
    </citation>
    <scope>NUCLEOTIDE SEQUENCE [LARGE SCALE GENOMIC DNA]</scope>
    <source>
        <strain evidence="10 11">HM6</strain>
    </source>
</reference>
<dbReference type="PANTHER" id="PTHR31727:SF6">
    <property type="entry name" value="OLEOYL-ACYL CARRIER PROTEIN THIOESTERASE 1, CHLOROPLASTIC"/>
    <property type="match status" value="1"/>
</dbReference>
<name>A0ABR5MLJ6_9BACI</name>
<evidence type="ECO:0000256" key="7">
    <source>
        <dbReference type="ARBA" id="ARBA00023160"/>
    </source>
</evidence>
<evidence type="ECO:0000259" key="8">
    <source>
        <dbReference type="Pfam" id="PF01643"/>
    </source>
</evidence>
<dbReference type="Gene3D" id="3.10.129.10">
    <property type="entry name" value="Hotdog Thioesterase"/>
    <property type="match status" value="2"/>
</dbReference>
<evidence type="ECO:0000256" key="2">
    <source>
        <dbReference type="ARBA" id="ARBA00022516"/>
    </source>
</evidence>
<feature type="domain" description="Acyl-ACP thioesterase-like C-terminal" evidence="9">
    <location>
        <begin position="161"/>
        <end position="218"/>
    </location>
</feature>
<evidence type="ECO:0000256" key="5">
    <source>
        <dbReference type="ARBA" id="ARBA00022946"/>
    </source>
</evidence>
<evidence type="ECO:0000313" key="11">
    <source>
        <dbReference type="Proteomes" id="UP000037854"/>
    </source>
</evidence>
<dbReference type="InterPro" id="IPR049427">
    <property type="entry name" value="Acyl-ACP_TE_C"/>
</dbReference>
<proteinExistence type="inferred from homology"/>
<dbReference type="Pfam" id="PF20791">
    <property type="entry name" value="Acyl-ACP_TE_C"/>
    <property type="match status" value="1"/>
</dbReference>
<dbReference type="InterPro" id="IPR029069">
    <property type="entry name" value="HotDog_dom_sf"/>
</dbReference>
<organism evidence="10 11">
    <name type="scientific">Oceanobacillus caeni</name>
    <dbReference type="NCBI Taxonomy" id="405946"/>
    <lineage>
        <taxon>Bacteria</taxon>
        <taxon>Bacillati</taxon>
        <taxon>Bacillota</taxon>
        <taxon>Bacilli</taxon>
        <taxon>Bacillales</taxon>
        <taxon>Bacillaceae</taxon>
        <taxon>Oceanobacillus</taxon>
    </lineage>
</organism>
<dbReference type="PANTHER" id="PTHR31727">
    <property type="entry name" value="OLEOYL-ACYL CARRIER PROTEIN THIOESTERASE 1, CHLOROPLASTIC"/>
    <property type="match status" value="1"/>
</dbReference>
<evidence type="ECO:0000313" key="10">
    <source>
        <dbReference type="EMBL" id="KPH76659.1"/>
    </source>
</evidence>
<sequence length="249" mass="28837">MSESLFTSKYHIDLRDVDFKKELKWSALFSYFQEIASLAASDLGLGIDTLQKGNGLAWVLTKIRVDVDRLPSWGEEIIIETWPLEPGKLNFDRDYIVRDQDGKSIIRAISSWVIIDLKERKLKRSKSIPFSFPTPKVDRAMKDTFSKLKHNEQVETVYTKTIGYSDVDFNGHLNNSKYIDYIMDCFDINDHKKYDVMSIEVNFIHEALPGESILLKKDVTLHDNQVYVEGINEKNNRIVFKAKLKVVKP</sequence>
<dbReference type="SUPFAM" id="SSF54637">
    <property type="entry name" value="Thioesterase/thiol ester dehydrase-isomerase"/>
    <property type="match status" value="2"/>
</dbReference>
<dbReference type="InterPro" id="IPR002864">
    <property type="entry name" value="Acyl-ACP_thioesterase_NHD"/>
</dbReference>
<gene>
    <name evidence="10" type="ORF">AFL42_05160</name>
</gene>
<keyword evidence="5" id="KW-0809">Transit peptide</keyword>
<evidence type="ECO:0000256" key="3">
    <source>
        <dbReference type="ARBA" id="ARBA00022801"/>
    </source>
</evidence>
<keyword evidence="3" id="KW-0378">Hydrolase</keyword>
<keyword evidence="6" id="KW-0443">Lipid metabolism</keyword>
<dbReference type="CDD" id="cd00586">
    <property type="entry name" value="4HBT"/>
    <property type="match status" value="1"/>
</dbReference>
<evidence type="ECO:0000259" key="9">
    <source>
        <dbReference type="Pfam" id="PF20791"/>
    </source>
</evidence>
<comment type="similarity">
    <text evidence="1">Belongs to the acyl-ACP thioesterase family.</text>
</comment>
<keyword evidence="4" id="KW-0276">Fatty acid metabolism</keyword>
<dbReference type="InterPro" id="IPR045023">
    <property type="entry name" value="FATA/B"/>
</dbReference>
<evidence type="ECO:0000256" key="1">
    <source>
        <dbReference type="ARBA" id="ARBA00006500"/>
    </source>
</evidence>
<dbReference type="EMBL" id="LGTK01000012">
    <property type="protein sequence ID" value="KPH76659.1"/>
    <property type="molecule type" value="Genomic_DNA"/>
</dbReference>
<dbReference type="RefSeq" id="WP_047184790.1">
    <property type="nucleotide sequence ID" value="NZ_JAHHXM010000001.1"/>
</dbReference>
<keyword evidence="7" id="KW-0275">Fatty acid biosynthesis</keyword>
<accession>A0ABR5MLJ6</accession>